<dbReference type="EMBL" id="FOQG01000006">
    <property type="protein sequence ID" value="SFI19756.1"/>
    <property type="molecule type" value="Genomic_DNA"/>
</dbReference>
<dbReference type="Gene3D" id="2.60.120.10">
    <property type="entry name" value="Jelly Rolls"/>
    <property type="match status" value="2"/>
</dbReference>
<feature type="region of interest" description="Disordered" evidence="3">
    <location>
        <begin position="238"/>
        <end position="257"/>
    </location>
</feature>
<dbReference type="InterPro" id="IPR014710">
    <property type="entry name" value="RmlC-like_jellyroll"/>
</dbReference>
<dbReference type="InterPro" id="IPR003829">
    <property type="entry name" value="Pirin_N_dom"/>
</dbReference>
<dbReference type="PANTHER" id="PTHR43212:SF3">
    <property type="entry name" value="QUERCETIN 2,3-DIOXYGENASE"/>
    <property type="match status" value="1"/>
</dbReference>
<evidence type="ECO:0000313" key="5">
    <source>
        <dbReference type="EMBL" id="SFI19756.1"/>
    </source>
</evidence>
<organism evidence="5 6">
    <name type="scientific">Nocardioides psychrotolerans</name>
    <dbReference type="NCBI Taxonomy" id="1005945"/>
    <lineage>
        <taxon>Bacteria</taxon>
        <taxon>Bacillati</taxon>
        <taxon>Actinomycetota</taxon>
        <taxon>Actinomycetes</taxon>
        <taxon>Propionibacteriales</taxon>
        <taxon>Nocardioidaceae</taxon>
        <taxon>Nocardioides</taxon>
    </lineage>
</organism>
<sequence>MSVTVEIRRASARFVDKAPGRITHHAFAFGQHYDPDHLGFGPMVCHDDHLLGSSQGFDTHRHADLEIVSWMVSGALEHREPSSAEPVRVGTGTVARLSAGAGVDHAEHSHADGPTRFVQVWLTPDHSGGDPSYDVGAVPLVPNELVVVASGEVDAPVRIDSASATFLVARLDAGVTLDLPDADGVHVFVATGALTRSSMAEPLSQGDAFLIRDAVGVSVTAALPTELLVWTFAGLRDSRTGESGSTRALEAGGPDAGDEREIVGTELRLTGSGAGSFALHDAEGALPADYDYLYARLGLGRDLFEAIVIWGESWAQAPGLPELQTAARVILARLDHECSAFTFDLRL</sequence>
<dbReference type="InterPro" id="IPR011051">
    <property type="entry name" value="RmlC_Cupin_sf"/>
</dbReference>
<feature type="domain" description="Pirin N-terminal" evidence="4">
    <location>
        <begin position="20"/>
        <end position="122"/>
    </location>
</feature>
<dbReference type="Pfam" id="PF02678">
    <property type="entry name" value="Pirin"/>
    <property type="match status" value="1"/>
</dbReference>
<keyword evidence="6" id="KW-1185">Reference proteome</keyword>
<reference evidence="5 6" key="1">
    <citation type="submission" date="2016-10" db="EMBL/GenBank/DDBJ databases">
        <authorList>
            <person name="de Groot N.N."/>
        </authorList>
    </citation>
    <scope>NUCLEOTIDE SEQUENCE [LARGE SCALE GENOMIC DNA]</scope>
    <source>
        <strain evidence="5 6">CGMCC 1.11156</strain>
    </source>
</reference>
<dbReference type="SUPFAM" id="SSF51182">
    <property type="entry name" value="RmlC-like cupins"/>
    <property type="match status" value="1"/>
</dbReference>
<evidence type="ECO:0000256" key="2">
    <source>
        <dbReference type="RuleBase" id="RU003457"/>
    </source>
</evidence>
<evidence type="ECO:0000313" key="6">
    <source>
        <dbReference type="Proteomes" id="UP000198649"/>
    </source>
</evidence>
<dbReference type="OrthoDB" id="321327at2"/>
<accession>A0A1I3G8D6</accession>
<evidence type="ECO:0000256" key="1">
    <source>
        <dbReference type="ARBA" id="ARBA00008416"/>
    </source>
</evidence>
<dbReference type="Proteomes" id="UP000198649">
    <property type="component" value="Unassembled WGS sequence"/>
</dbReference>
<proteinExistence type="inferred from homology"/>
<comment type="similarity">
    <text evidence="1 2">Belongs to the pirin family.</text>
</comment>
<dbReference type="AlphaFoldDB" id="A0A1I3G8D6"/>
<name>A0A1I3G8D6_9ACTN</name>
<dbReference type="InterPro" id="IPR012093">
    <property type="entry name" value="Pirin"/>
</dbReference>
<dbReference type="PANTHER" id="PTHR43212">
    <property type="entry name" value="QUERCETIN 2,3-DIOXYGENASE"/>
    <property type="match status" value="1"/>
</dbReference>
<gene>
    <name evidence="5" type="ORF">SAMN05216561_10624</name>
</gene>
<evidence type="ECO:0000259" key="4">
    <source>
        <dbReference type="Pfam" id="PF02678"/>
    </source>
</evidence>
<protein>
    <submittedName>
        <fullName evidence="5">Redox-sensitive bicupin YhaK, pirin superfamily</fullName>
    </submittedName>
</protein>
<evidence type="ECO:0000256" key="3">
    <source>
        <dbReference type="SAM" id="MobiDB-lite"/>
    </source>
</evidence>